<evidence type="ECO:0000256" key="1">
    <source>
        <dbReference type="ARBA" id="ARBA00022741"/>
    </source>
</evidence>
<dbReference type="InterPro" id="IPR001650">
    <property type="entry name" value="Helicase_C-like"/>
</dbReference>
<dbReference type="InterPro" id="IPR038718">
    <property type="entry name" value="SNF2-like_sf"/>
</dbReference>
<dbReference type="InterPro" id="IPR027417">
    <property type="entry name" value="P-loop_NTPase"/>
</dbReference>
<dbReference type="InterPro" id="IPR000330">
    <property type="entry name" value="SNF2_N"/>
</dbReference>
<keyword evidence="4" id="KW-0067">ATP-binding</keyword>
<accession>A0A1L7RP17</accession>
<evidence type="ECO:0000256" key="5">
    <source>
        <dbReference type="SAM" id="MobiDB-lite"/>
    </source>
</evidence>
<dbReference type="CDD" id="cd18011">
    <property type="entry name" value="DEXDc_RapA"/>
    <property type="match status" value="1"/>
</dbReference>
<dbReference type="Gene3D" id="3.40.50.300">
    <property type="entry name" value="P-loop containing nucleotide triphosphate hydrolases"/>
    <property type="match status" value="1"/>
</dbReference>
<feature type="compositionally biased region" description="Low complexity" evidence="5">
    <location>
        <begin position="1"/>
        <end position="29"/>
    </location>
</feature>
<name>A0A1L7RP17_9ACTO</name>
<dbReference type="GO" id="GO:0005524">
    <property type="term" value="F:ATP binding"/>
    <property type="evidence" value="ECO:0007669"/>
    <property type="project" value="UniProtKB-KW"/>
</dbReference>
<protein>
    <submittedName>
        <fullName evidence="8">Helicase domain protein</fullName>
        <ecNumber evidence="8">3.6.4.13</ecNumber>
    </submittedName>
</protein>
<keyword evidence="3 8" id="KW-0347">Helicase</keyword>
<feature type="domain" description="Helicase C-terminal" evidence="7">
    <location>
        <begin position="486"/>
        <end position="647"/>
    </location>
</feature>
<dbReference type="InterPro" id="IPR014001">
    <property type="entry name" value="Helicase_ATP-bd"/>
</dbReference>
<feature type="region of interest" description="Disordered" evidence="5">
    <location>
        <begin position="1"/>
        <end position="47"/>
    </location>
</feature>
<feature type="domain" description="Helicase ATP-binding" evidence="6">
    <location>
        <begin position="159"/>
        <end position="328"/>
    </location>
</feature>
<reference evidence="8" key="1">
    <citation type="submission" date="2014-07" db="EMBL/GenBank/DDBJ databases">
        <authorList>
            <person name="Zhang J.E."/>
            <person name="Yang H."/>
            <person name="Guo J."/>
            <person name="Deng Z."/>
            <person name="Luo H."/>
            <person name="Luo M."/>
            <person name="Zhao B."/>
        </authorList>
    </citation>
    <scope>NUCLEOTIDE SEQUENCE</scope>
    <source>
        <strain evidence="8">AM4</strain>
    </source>
</reference>
<evidence type="ECO:0000256" key="3">
    <source>
        <dbReference type="ARBA" id="ARBA00022806"/>
    </source>
</evidence>
<dbReference type="AlphaFoldDB" id="A0A1L7RP17"/>
<dbReference type="PROSITE" id="PS51192">
    <property type="entry name" value="HELICASE_ATP_BIND_1"/>
    <property type="match status" value="1"/>
</dbReference>
<evidence type="ECO:0000259" key="6">
    <source>
        <dbReference type="PROSITE" id="PS51192"/>
    </source>
</evidence>
<dbReference type="Gene3D" id="3.40.50.10810">
    <property type="entry name" value="Tandem AAA-ATPase domain"/>
    <property type="match status" value="1"/>
</dbReference>
<feature type="region of interest" description="Disordered" evidence="5">
    <location>
        <begin position="695"/>
        <end position="735"/>
    </location>
</feature>
<feature type="compositionally biased region" description="Acidic residues" evidence="5">
    <location>
        <begin position="699"/>
        <end position="709"/>
    </location>
</feature>
<sequence length="1081" mass="116503">MTTAVPPSTSSASDARFGTAPASATSFPASPTPAPSASTPPPSLDVAPGSVVRVRDEDWLVTQVSTNSDGTLVTVQGLSELVQDVTAQFSAGIDRIEPVDPRRTRVVADTSTRHRLSRLWLEATLRKTALPAGSTELSVVGDMLADPLPYQLTAVRQALDPANLRPRILLADTVGLGKTLEIGMILAELVRRGRGDRILIVTPRHVLEQMQHEMWSRFALPFVRLDSVGIQRVRRTIPATRNPFSVYHRAIISIDTLKSDRYLNHLRKQRWDAVVIDESHNVTNKGTLNNRLADILARQTDALILASATPHNGDPKSFAELIRLLEPTAVHADGSLDQEAVRRLVIRRHRHSEEVRDVVGDRWKERLTPVNRLVAPSPAEDAVAGELSRSWLHRPDGASAPGTAGPGAAGNSGSALFSWTLAKAFLSSPAALIQTIDERMARRRARAGSEEALESSEQSRALARLQQLAEAANNTESGKYQALLKELRRIGVGPRSTARAVVFAERVATLNWLAENLRRDLRLRDGAVRVMHGGLSDVEQQEIVEEFRQAHTPLRVLVTGDVASEGVNLHAQCHELIHYDIPWSLIRIEQRNGRIDRYGQETSPQITTLLLDPSDARFSGDVRVLTRLMEKEDQAHRALGDAASLMGLYSGEKEEQAIREALQQGADIDAVVPDVDAALELDPMAALFASLTGTAQAGSDDDAAPDSSDDGAPAAAAPAAADAAPNDAAPAARLSPSARAMAPLPSSTLYDSQLDYLRQALTELYERPEEAEHGQTGGGGVSWREHEDHVVELVPPAGLRARLAVLPQSYLKDRHVQEHLLLATSQRKGRALLAQALRDSSDSSWPEAHYLGPLHPVLEWAGDRVLARLGRSSVFAVHRAVESPTVLLLGTLTNLAGRTISLVSVSVAFPFLDLAAARAQVQAGRGPEAVPIGRVHASPAEMFKAVGVERELTNAGGAPDTALLEALLAPAVDAAEKQMTLTVQAAREQARTRVEAWARRADSWDDDAGRLIQNRQLRSQRQTVAAEHALMEQQLPAHTLVRPLLVVVPHGFGSGAADLGGGAGAGLGGGFSGGFGKEGDR</sequence>
<dbReference type="PANTHER" id="PTHR45766:SF6">
    <property type="entry name" value="SWI_SNF-RELATED MATRIX-ASSOCIATED ACTIN-DEPENDENT REGULATOR OF CHROMATIN SUBFAMILY A-LIKE PROTEIN 1"/>
    <property type="match status" value="1"/>
</dbReference>
<dbReference type="EMBL" id="LK995486">
    <property type="protein sequence ID" value="CED90863.1"/>
    <property type="molecule type" value="Genomic_DNA"/>
</dbReference>
<feature type="compositionally biased region" description="Low complexity" evidence="5">
    <location>
        <begin position="710"/>
        <end position="735"/>
    </location>
</feature>
<dbReference type="CDD" id="cd18793">
    <property type="entry name" value="SF2_C_SNF"/>
    <property type="match status" value="1"/>
</dbReference>
<dbReference type="EC" id="3.6.4.13" evidence="8"/>
<dbReference type="PANTHER" id="PTHR45766">
    <property type="entry name" value="DNA ANNEALING HELICASE AND ENDONUCLEASE ZRANB3 FAMILY MEMBER"/>
    <property type="match status" value="1"/>
</dbReference>
<dbReference type="SUPFAM" id="SSF52540">
    <property type="entry name" value="P-loop containing nucleoside triphosphate hydrolases"/>
    <property type="match status" value="2"/>
</dbReference>
<dbReference type="SMART" id="SM00490">
    <property type="entry name" value="HELICc"/>
    <property type="match status" value="1"/>
</dbReference>
<dbReference type="PROSITE" id="PS51194">
    <property type="entry name" value="HELICASE_CTER"/>
    <property type="match status" value="1"/>
</dbReference>
<dbReference type="RefSeq" id="WP_210579578.1">
    <property type="nucleotide sequence ID" value="NZ_LK995486.1"/>
</dbReference>
<dbReference type="InterPro" id="IPR049730">
    <property type="entry name" value="SNF2/RAD54-like_C"/>
</dbReference>
<keyword evidence="1" id="KW-0547">Nucleotide-binding</keyword>
<dbReference type="Pfam" id="PF00271">
    <property type="entry name" value="Helicase_C"/>
    <property type="match status" value="1"/>
</dbReference>
<feature type="compositionally biased region" description="Pro residues" evidence="5">
    <location>
        <begin position="30"/>
        <end position="43"/>
    </location>
</feature>
<proteinExistence type="predicted"/>
<dbReference type="SMART" id="SM00487">
    <property type="entry name" value="DEXDc"/>
    <property type="match status" value="1"/>
</dbReference>
<dbReference type="Pfam" id="PF00176">
    <property type="entry name" value="SNF2-rel_dom"/>
    <property type="match status" value="1"/>
</dbReference>
<evidence type="ECO:0000259" key="7">
    <source>
        <dbReference type="PROSITE" id="PS51194"/>
    </source>
</evidence>
<organism evidence="8">
    <name type="scientific">Actinomyces succiniciruminis</name>
    <dbReference type="NCBI Taxonomy" id="1522002"/>
    <lineage>
        <taxon>Bacteria</taxon>
        <taxon>Bacillati</taxon>
        <taxon>Actinomycetota</taxon>
        <taxon>Actinomycetes</taxon>
        <taxon>Actinomycetales</taxon>
        <taxon>Actinomycetaceae</taxon>
        <taxon>Actinomyces</taxon>
    </lineage>
</organism>
<evidence type="ECO:0000256" key="4">
    <source>
        <dbReference type="ARBA" id="ARBA00022840"/>
    </source>
</evidence>
<evidence type="ECO:0000256" key="2">
    <source>
        <dbReference type="ARBA" id="ARBA00022801"/>
    </source>
</evidence>
<dbReference type="GO" id="GO:0016787">
    <property type="term" value="F:hydrolase activity"/>
    <property type="evidence" value="ECO:0007669"/>
    <property type="project" value="UniProtKB-KW"/>
</dbReference>
<evidence type="ECO:0000313" key="8">
    <source>
        <dbReference type="EMBL" id="CED90863.1"/>
    </source>
</evidence>
<dbReference type="GO" id="GO:0003724">
    <property type="term" value="F:RNA helicase activity"/>
    <property type="evidence" value="ECO:0007669"/>
    <property type="project" value="UniProtKB-EC"/>
</dbReference>
<gene>
    <name evidence="8" type="ORF">AAM4_1031</name>
</gene>
<keyword evidence="2 8" id="KW-0378">Hydrolase</keyword>
<dbReference type="InterPro" id="IPR057342">
    <property type="entry name" value="DEXDc_RapA"/>
</dbReference>